<protein>
    <recommendedName>
        <fullName evidence="5">Kelch repeat protein</fullName>
    </recommendedName>
</protein>
<dbReference type="Pfam" id="PF24681">
    <property type="entry name" value="Kelch_KLHDC2_KLHL20_DRC7"/>
    <property type="match status" value="1"/>
</dbReference>
<dbReference type="Proteomes" id="UP001358417">
    <property type="component" value="Unassembled WGS sequence"/>
</dbReference>
<dbReference type="EMBL" id="JAVRRD010000004">
    <property type="protein sequence ID" value="KAK5059807.1"/>
    <property type="molecule type" value="Genomic_DNA"/>
</dbReference>
<dbReference type="AlphaFoldDB" id="A0AAV9NJ14"/>
<accession>A0AAV9NJ14</accession>
<keyword evidence="2" id="KW-0408">Iron</keyword>
<dbReference type="PANTHER" id="PTHR47435">
    <property type="entry name" value="KELCH REPEAT PROTEIN (AFU_ORTHOLOGUE AFUA_5G12780)"/>
    <property type="match status" value="1"/>
</dbReference>
<dbReference type="GO" id="GO:0019760">
    <property type="term" value="P:glucosinolate metabolic process"/>
    <property type="evidence" value="ECO:0007669"/>
    <property type="project" value="UniProtKB-ARBA"/>
</dbReference>
<proteinExistence type="predicted"/>
<keyword evidence="4" id="KW-1185">Reference proteome</keyword>
<name>A0AAV9NJ14_9EURO</name>
<dbReference type="GeneID" id="89977848"/>
<comment type="caution">
    <text evidence="3">The sequence shown here is derived from an EMBL/GenBank/DDBJ whole genome shotgun (WGS) entry which is preliminary data.</text>
</comment>
<dbReference type="Gene3D" id="2.120.10.80">
    <property type="entry name" value="Kelch-type beta propeller"/>
    <property type="match status" value="2"/>
</dbReference>
<dbReference type="InterPro" id="IPR011043">
    <property type="entry name" value="Gal_Oxase/kelch_b-propeller"/>
</dbReference>
<dbReference type="RefSeq" id="XP_064709628.1">
    <property type="nucleotide sequence ID" value="XM_064853229.1"/>
</dbReference>
<gene>
    <name evidence="3" type="ORF">LTR84_009690</name>
</gene>
<reference evidence="3 4" key="1">
    <citation type="submission" date="2023-08" db="EMBL/GenBank/DDBJ databases">
        <title>Black Yeasts Isolated from many extreme environments.</title>
        <authorList>
            <person name="Coleine C."/>
            <person name="Stajich J.E."/>
            <person name="Selbmann L."/>
        </authorList>
    </citation>
    <scope>NUCLEOTIDE SEQUENCE [LARGE SCALE GENOMIC DNA]</scope>
    <source>
        <strain evidence="3 4">CCFEE 5792</strain>
    </source>
</reference>
<evidence type="ECO:0000313" key="3">
    <source>
        <dbReference type="EMBL" id="KAK5059807.1"/>
    </source>
</evidence>
<dbReference type="SUPFAM" id="SSF117281">
    <property type="entry name" value="Kelch motif"/>
    <property type="match status" value="1"/>
</dbReference>
<evidence type="ECO:0000256" key="1">
    <source>
        <dbReference type="ARBA" id="ARBA00022737"/>
    </source>
</evidence>
<evidence type="ECO:0000256" key="2">
    <source>
        <dbReference type="ARBA" id="ARBA00023004"/>
    </source>
</evidence>
<organism evidence="3 4">
    <name type="scientific">Exophiala bonariae</name>
    <dbReference type="NCBI Taxonomy" id="1690606"/>
    <lineage>
        <taxon>Eukaryota</taxon>
        <taxon>Fungi</taxon>
        <taxon>Dikarya</taxon>
        <taxon>Ascomycota</taxon>
        <taxon>Pezizomycotina</taxon>
        <taxon>Eurotiomycetes</taxon>
        <taxon>Chaetothyriomycetidae</taxon>
        <taxon>Chaetothyriales</taxon>
        <taxon>Herpotrichiellaceae</taxon>
        <taxon>Exophiala</taxon>
    </lineage>
</organism>
<sequence length="347" mass="36994">MSPISTQWTCLTSSARLQRSSQTLAVIANQAWIFGGELQPRQPVDNQLDVVELSKTSPNMQTLAATDGKEAPTPRVGSASTVIGNAIYLFSGRGGTAMAPIEENGKLWTYEPAASRWRLISPADSTAPYPAARSYHTMTSDGHSTIYVHAGCPEAGRLSDLWAFDVGAKAWKTLASAPDPPRGGTSIAYCASHLYRMSGFDGKTEQGGYLDVYDPAHDSWSTITYPANGKSGPEARSVGALLAVKLNGKDYLVTLFGERDPSSLGHAGAGKMLGDAWMFDVAAESWAKLEPKGDWPHPRGWFDADAVKGADEGSAVIVVHGGLAEDNNRLGDIWILELEDTSVAPAP</sequence>
<dbReference type="InterPro" id="IPR015915">
    <property type="entry name" value="Kelch-typ_b-propeller"/>
</dbReference>
<dbReference type="PANTHER" id="PTHR47435:SF4">
    <property type="entry name" value="KELCH REPEAT PROTEIN (AFU_ORTHOLOGUE AFUA_5G12780)"/>
    <property type="match status" value="1"/>
</dbReference>
<keyword evidence="1" id="KW-0677">Repeat</keyword>
<evidence type="ECO:0000313" key="4">
    <source>
        <dbReference type="Proteomes" id="UP001358417"/>
    </source>
</evidence>
<dbReference type="SUPFAM" id="SSF50965">
    <property type="entry name" value="Galactose oxidase, central domain"/>
    <property type="match status" value="1"/>
</dbReference>
<evidence type="ECO:0008006" key="5">
    <source>
        <dbReference type="Google" id="ProtNLM"/>
    </source>
</evidence>